<name>A0A2P5ATI6_PARAD</name>
<dbReference type="EMBL" id="JXTB01000453">
    <property type="protein sequence ID" value="PON39873.1"/>
    <property type="molecule type" value="Genomic_DNA"/>
</dbReference>
<accession>A0A2P5ATI6</accession>
<proteinExistence type="predicted"/>
<gene>
    <name evidence="2" type="ORF">PanWU01x14_301730</name>
</gene>
<reference evidence="3" key="1">
    <citation type="submission" date="2016-06" db="EMBL/GenBank/DDBJ databases">
        <title>Parallel loss of symbiosis genes in relatives of nitrogen-fixing non-legume Parasponia.</title>
        <authorList>
            <person name="Van Velzen R."/>
            <person name="Holmer R."/>
            <person name="Bu F."/>
            <person name="Rutten L."/>
            <person name="Van Zeijl A."/>
            <person name="Liu W."/>
            <person name="Santuari L."/>
            <person name="Cao Q."/>
            <person name="Sharma T."/>
            <person name="Shen D."/>
            <person name="Roswanjaya Y."/>
            <person name="Wardhani T."/>
            <person name="Kalhor M.S."/>
            <person name="Jansen J."/>
            <person name="Van den Hoogen J."/>
            <person name="Gungor B."/>
            <person name="Hartog M."/>
            <person name="Hontelez J."/>
            <person name="Verver J."/>
            <person name="Yang W.-C."/>
            <person name="Schijlen E."/>
            <person name="Repin R."/>
            <person name="Schilthuizen M."/>
            <person name="Schranz E."/>
            <person name="Heidstra R."/>
            <person name="Miyata K."/>
            <person name="Fedorova E."/>
            <person name="Kohlen W."/>
            <person name="Bisseling T."/>
            <person name="Smit S."/>
            <person name="Geurts R."/>
        </authorList>
    </citation>
    <scope>NUCLEOTIDE SEQUENCE [LARGE SCALE GENOMIC DNA]</scope>
    <source>
        <strain evidence="3">cv. WU1-14</strain>
    </source>
</reference>
<evidence type="ECO:0000256" key="1">
    <source>
        <dbReference type="SAM" id="MobiDB-lite"/>
    </source>
</evidence>
<organism evidence="2 3">
    <name type="scientific">Parasponia andersonii</name>
    <name type="common">Sponia andersonii</name>
    <dbReference type="NCBI Taxonomy" id="3476"/>
    <lineage>
        <taxon>Eukaryota</taxon>
        <taxon>Viridiplantae</taxon>
        <taxon>Streptophyta</taxon>
        <taxon>Embryophyta</taxon>
        <taxon>Tracheophyta</taxon>
        <taxon>Spermatophyta</taxon>
        <taxon>Magnoliopsida</taxon>
        <taxon>eudicotyledons</taxon>
        <taxon>Gunneridae</taxon>
        <taxon>Pentapetalae</taxon>
        <taxon>rosids</taxon>
        <taxon>fabids</taxon>
        <taxon>Rosales</taxon>
        <taxon>Cannabaceae</taxon>
        <taxon>Parasponia</taxon>
    </lineage>
</organism>
<comment type="caution">
    <text evidence="2">The sequence shown here is derived from an EMBL/GenBank/DDBJ whole genome shotgun (WGS) entry which is preliminary data.</text>
</comment>
<evidence type="ECO:0000313" key="3">
    <source>
        <dbReference type="Proteomes" id="UP000237105"/>
    </source>
</evidence>
<sequence length="135" mass="14115">MGLTSLADDPRKRAKSKLLCNKKLASRPQKNARTMGLTSLADDPRKCAKSKLLAPPLSSAISPPRLTALDFEPESGVDEISTVDPPAGLGIVSSPCTIRMADGPSDGDLPVSEWGTAGFSPPESTTRCRPADALA</sequence>
<dbReference type="Proteomes" id="UP000237105">
    <property type="component" value="Unassembled WGS sequence"/>
</dbReference>
<keyword evidence="3" id="KW-1185">Reference proteome</keyword>
<protein>
    <submittedName>
        <fullName evidence="2">Uncharacterized protein</fullName>
    </submittedName>
</protein>
<feature type="region of interest" description="Disordered" evidence="1">
    <location>
        <begin position="1"/>
        <end position="31"/>
    </location>
</feature>
<evidence type="ECO:0000313" key="2">
    <source>
        <dbReference type="EMBL" id="PON39873.1"/>
    </source>
</evidence>
<dbReference type="AlphaFoldDB" id="A0A2P5ATI6"/>
<feature type="region of interest" description="Disordered" evidence="1">
    <location>
        <begin position="99"/>
        <end position="135"/>
    </location>
</feature>